<name>A0A075FP69_9EURY</name>
<evidence type="ECO:0000313" key="5">
    <source>
        <dbReference type="EMBL" id="AIE91482.1"/>
    </source>
</evidence>
<accession>A0A075FP69</accession>
<dbReference type="AlphaFoldDB" id="A0A075FP69"/>
<dbReference type="SUPFAM" id="SSF54909">
    <property type="entry name" value="Dimeric alpha+beta barrel"/>
    <property type="match status" value="1"/>
</dbReference>
<dbReference type="InterPro" id="IPR011991">
    <property type="entry name" value="ArsR-like_HTH"/>
</dbReference>
<reference evidence="5" key="1">
    <citation type="journal article" date="2014" name="Genome Biol. Evol.">
        <title>Pangenome evidence for extensive interdomain horizontal transfer affecting lineage core and shell genes in uncultured planktonic thaumarchaeota and euryarchaeota.</title>
        <authorList>
            <person name="Deschamps P."/>
            <person name="Zivanovic Y."/>
            <person name="Moreira D."/>
            <person name="Rodriguez-Valera F."/>
            <person name="Lopez-Garcia P."/>
        </authorList>
    </citation>
    <scope>NUCLEOTIDE SEQUENCE</scope>
</reference>
<evidence type="ECO:0000256" key="1">
    <source>
        <dbReference type="ARBA" id="ARBA00023015"/>
    </source>
</evidence>
<dbReference type="Pfam" id="PF01037">
    <property type="entry name" value="AsnC_trans_reg"/>
    <property type="match status" value="1"/>
</dbReference>
<dbReference type="GO" id="GO:0005829">
    <property type="term" value="C:cytosol"/>
    <property type="evidence" value="ECO:0007669"/>
    <property type="project" value="TreeGrafter"/>
</dbReference>
<dbReference type="GO" id="GO:0043200">
    <property type="term" value="P:response to amino acid"/>
    <property type="evidence" value="ECO:0007669"/>
    <property type="project" value="TreeGrafter"/>
</dbReference>
<dbReference type="InterPro" id="IPR036390">
    <property type="entry name" value="WH_DNA-bd_sf"/>
</dbReference>
<dbReference type="PROSITE" id="PS50956">
    <property type="entry name" value="HTH_ASNC_2"/>
    <property type="match status" value="1"/>
</dbReference>
<feature type="domain" description="HTH asnC-type" evidence="4">
    <location>
        <begin position="2"/>
        <end position="63"/>
    </location>
</feature>
<sequence length="148" mass="16547">MLDDTDRRILSVLQRDARASMRRISEEAGVSLGTVSNRVRRLEESGAILGYTVLLDPEMAGWELTVVIGLRIQKGRLIEIQEKIAKDPRVYGVYDVTGDFDSMVISRARDRSDLDDLSKNVMSVDGVERSVTHLVLNTVKETSTVLPE</sequence>
<evidence type="ECO:0000256" key="3">
    <source>
        <dbReference type="ARBA" id="ARBA00023163"/>
    </source>
</evidence>
<dbReference type="SUPFAM" id="SSF46785">
    <property type="entry name" value="Winged helix' DNA-binding domain"/>
    <property type="match status" value="1"/>
</dbReference>
<evidence type="ECO:0000259" key="4">
    <source>
        <dbReference type="PROSITE" id="PS50956"/>
    </source>
</evidence>
<keyword evidence="2" id="KW-0238">DNA-binding</keyword>
<keyword evidence="1" id="KW-0805">Transcription regulation</keyword>
<dbReference type="Gene3D" id="1.10.10.10">
    <property type="entry name" value="Winged helix-like DNA-binding domain superfamily/Winged helix DNA-binding domain"/>
    <property type="match status" value="1"/>
</dbReference>
<dbReference type="SMART" id="SM00344">
    <property type="entry name" value="HTH_ASNC"/>
    <property type="match status" value="1"/>
</dbReference>
<dbReference type="Gene3D" id="3.30.70.920">
    <property type="match status" value="1"/>
</dbReference>
<organism evidence="5">
    <name type="scientific">uncultured marine group II/III euryarchaeote AD1000_11_G05</name>
    <dbReference type="NCBI Taxonomy" id="1457723"/>
    <lineage>
        <taxon>Archaea</taxon>
        <taxon>Methanobacteriati</taxon>
        <taxon>Methanobacteriota</taxon>
        <taxon>environmental samples</taxon>
    </lineage>
</organism>
<dbReference type="PANTHER" id="PTHR30154">
    <property type="entry name" value="LEUCINE-RESPONSIVE REGULATORY PROTEIN"/>
    <property type="match status" value="1"/>
</dbReference>
<dbReference type="InterPro" id="IPR011008">
    <property type="entry name" value="Dimeric_a/b-barrel"/>
</dbReference>
<dbReference type="InterPro" id="IPR019887">
    <property type="entry name" value="Tscrpt_reg_AsnC/Lrp_C"/>
</dbReference>
<dbReference type="InterPro" id="IPR036388">
    <property type="entry name" value="WH-like_DNA-bd_sf"/>
</dbReference>
<dbReference type="EMBL" id="KF900339">
    <property type="protein sequence ID" value="AIE91482.1"/>
    <property type="molecule type" value="Genomic_DNA"/>
</dbReference>
<dbReference type="InterPro" id="IPR000485">
    <property type="entry name" value="AsnC-type_HTH_dom"/>
</dbReference>
<evidence type="ECO:0000256" key="2">
    <source>
        <dbReference type="ARBA" id="ARBA00023125"/>
    </source>
</evidence>
<dbReference type="PRINTS" id="PR00033">
    <property type="entry name" value="HTHASNC"/>
</dbReference>
<dbReference type="GO" id="GO:0043565">
    <property type="term" value="F:sequence-specific DNA binding"/>
    <property type="evidence" value="ECO:0007669"/>
    <property type="project" value="InterPro"/>
</dbReference>
<dbReference type="PANTHER" id="PTHR30154:SF34">
    <property type="entry name" value="TRANSCRIPTIONAL REGULATOR AZLB"/>
    <property type="match status" value="1"/>
</dbReference>
<dbReference type="Pfam" id="PF13412">
    <property type="entry name" value="HTH_24"/>
    <property type="match status" value="1"/>
</dbReference>
<dbReference type="CDD" id="cd00090">
    <property type="entry name" value="HTH_ARSR"/>
    <property type="match status" value="1"/>
</dbReference>
<protein>
    <submittedName>
        <fullName evidence="5">Transcription regulator, Lrp/AsnC family</fullName>
    </submittedName>
</protein>
<proteinExistence type="predicted"/>
<keyword evidence="3" id="KW-0804">Transcription</keyword>
<dbReference type="InterPro" id="IPR019888">
    <property type="entry name" value="Tscrpt_reg_AsnC-like"/>
</dbReference>